<evidence type="ECO:0000313" key="2">
    <source>
        <dbReference type="Proteomes" id="UP000050741"/>
    </source>
</evidence>
<sequence length="202" mass="22387">MIANAQDIAAQYLLQEAHYSQAAREIDYSTLNSTGEGIEKGVEVVEERTFSLRADAANYDDGTLIQHGEQSLRALGAWEQGEPVDFHEMSGPPVAHPSAPPSADPGVNPAPPSYEQKQKSHLMTKTEDRIDDFLTSDLELMKLNQNVLNNLDGRQAAGEVGCWDQTASNERPVRLQLFEWTFDRRITKAERAFGERDGNGAE</sequence>
<evidence type="ECO:0000313" key="3">
    <source>
        <dbReference type="WBParaSite" id="GPLIN_000214500"/>
    </source>
</evidence>
<dbReference type="WBParaSite" id="GPLIN_000214500">
    <property type="protein sequence ID" value="GPLIN_000214500"/>
    <property type="gene ID" value="GPLIN_000214500"/>
</dbReference>
<feature type="region of interest" description="Disordered" evidence="1">
    <location>
        <begin position="83"/>
        <end position="115"/>
    </location>
</feature>
<proteinExistence type="predicted"/>
<protein>
    <submittedName>
        <fullName evidence="3">DUF4102 domain-containing protein</fullName>
    </submittedName>
</protein>
<feature type="compositionally biased region" description="Pro residues" evidence="1">
    <location>
        <begin position="94"/>
        <end position="112"/>
    </location>
</feature>
<accession>A0A183BNF9</accession>
<dbReference type="AlphaFoldDB" id="A0A183BNF9"/>
<reference evidence="3" key="3">
    <citation type="submission" date="2016-06" db="UniProtKB">
        <authorList>
            <consortium name="WormBaseParasite"/>
        </authorList>
    </citation>
    <scope>IDENTIFICATION</scope>
</reference>
<name>A0A183BNF9_GLOPA</name>
<reference evidence="2" key="1">
    <citation type="submission" date="2013-12" db="EMBL/GenBank/DDBJ databases">
        <authorList>
            <person name="Aslett M."/>
        </authorList>
    </citation>
    <scope>NUCLEOTIDE SEQUENCE [LARGE SCALE GENOMIC DNA]</scope>
    <source>
        <strain evidence="2">Lindley</strain>
    </source>
</reference>
<organism evidence="2 3">
    <name type="scientific">Globodera pallida</name>
    <name type="common">Potato cyst nematode worm</name>
    <name type="synonym">Heterodera pallida</name>
    <dbReference type="NCBI Taxonomy" id="36090"/>
    <lineage>
        <taxon>Eukaryota</taxon>
        <taxon>Metazoa</taxon>
        <taxon>Ecdysozoa</taxon>
        <taxon>Nematoda</taxon>
        <taxon>Chromadorea</taxon>
        <taxon>Rhabditida</taxon>
        <taxon>Tylenchina</taxon>
        <taxon>Tylenchomorpha</taxon>
        <taxon>Tylenchoidea</taxon>
        <taxon>Heteroderidae</taxon>
        <taxon>Heteroderinae</taxon>
        <taxon>Globodera</taxon>
    </lineage>
</organism>
<reference evidence="2" key="2">
    <citation type="submission" date="2014-05" db="EMBL/GenBank/DDBJ databases">
        <title>The genome and life-stage specific transcriptomes of Globodera pallida elucidate key aspects of plant parasitism by a cyst nematode.</title>
        <authorList>
            <person name="Cotton J.A."/>
            <person name="Lilley C.J."/>
            <person name="Jones L.M."/>
            <person name="Kikuchi T."/>
            <person name="Reid A.J."/>
            <person name="Thorpe P."/>
            <person name="Tsai I.J."/>
            <person name="Beasley H."/>
            <person name="Blok V."/>
            <person name="Cock P.J.A."/>
            <person name="Van den Akker S.E."/>
            <person name="Holroyd N."/>
            <person name="Hunt M."/>
            <person name="Mantelin S."/>
            <person name="Naghra H."/>
            <person name="Pain A."/>
            <person name="Palomares-Rius J.E."/>
            <person name="Zarowiecki M."/>
            <person name="Berriman M."/>
            <person name="Jones J.T."/>
            <person name="Urwin P.E."/>
        </authorList>
    </citation>
    <scope>NUCLEOTIDE SEQUENCE [LARGE SCALE GENOMIC DNA]</scope>
    <source>
        <strain evidence="2">Lindley</strain>
    </source>
</reference>
<dbReference type="Proteomes" id="UP000050741">
    <property type="component" value="Unassembled WGS sequence"/>
</dbReference>
<keyword evidence="2" id="KW-1185">Reference proteome</keyword>
<evidence type="ECO:0000256" key="1">
    <source>
        <dbReference type="SAM" id="MobiDB-lite"/>
    </source>
</evidence>